<reference evidence="2" key="1">
    <citation type="journal article" date="2021" name="PeerJ">
        <title>Extensive microbial diversity within the chicken gut microbiome revealed by metagenomics and culture.</title>
        <authorList>
            <person name="Gilroy R."/>
            <person name="Ravi A."/>
            <person name="Getino M."/>
            <person name="Pursley I."/>
            <person name="Horton D.L."/>
            <person name="Alikhan N.F."/>
            <person name="Baker D."/>
            <person name="Gharbi K."/>
            <person name="Hall N."/>
            <person name="Watson M."/>
            <person name="Adriaenssens E.M."/>
            <person name="Foster-Nyarko E."/>
            <person name="Jarju S."/>
            <person name="Secka A."/>
            <person name="Antonio M."/>
            <person name="Oren A."/>
            <person name="Chaudhuri R.R."/>
            <person name="La Ragione R."/>
            <person name="Hildebrand F."/>
            <person name="Pallen M.J."/>
        </authorList>
    </citation>
    <scope>NUCLEOTIDE SEQUENCE</scope>
    <source>
        <strain evidence="2">ChiBcolR8-3208</strain>
    </source>
</reference>
<dbReference type="EMBL" id="DWXZ01000021">
    <property type="protein sequence ID" value="HJB36697.1"/>
    <property type="molecule type" value="Genomic_DNA"/>
</dbReference>
<name>A0A9D2LWA5_9FIRM</name>
<accession>A0A9D2LWA5</accession>
<evidence type="ECO:0000313" key="3">
    <source>
        <dbReference type="Proteomes" id="UP000824214"/>
    </source>
</evidence>
<dbReference type="AlphaFoldDB" id="A0A9D2LWA5"/>
<proteinExistence type="predicted"/>
<reference evidence="2" key="2">
    <citation type="submission" date="2021-04" db="EMBL/GenBank/DDBJ databases">
        <authorList>
            <person name="Gilroy R."/>
        </authorList>
    </citation>
    <scope>NUCLEOTIDE SEQUENCE</scope>
    <source>
        <strain evidence="2">ChiBcolR8-3208</strain>
    </source>
</reference>
<feature type="region of interest" description="Disordered" evidence="1">
    <location>
        <begin position="23"/>
        <end position="45"/>
    </location>
</feature>
<evidence type="ECO:0000256" key="1">
    <source>
        <dbReference type="SAM" id="MobiDB-lite"/>
    </source>
</evidence>
<dbReference type="Proteomes" id="UP000824214">
    <property type="component" value="Unassembled WGS sequence"/>
</dbReference>
<organism evidence="2 3">
    <name type="scientific">Candidatus Acutalibacter ornithocaccae</name>
    <dbReference type="NCBI Taxonomy" id="2838416"/>
    <lineage>
        <taxon>Bacteria</taxon>
        <taxon>Bacillati</taxon>
        <taxon>Bacillota</taxon>
        <taxon>Clostridia</taxon>
        <taxon>Eubacteriales</taxon>
        <taxon>Acutalibacteraceae</taxon>
        <taxon>Acutalibacter</taxon>
    </lineage>
</organism>
<protein>
    <submittedName>
        <fullName evidence="2">Uncharacterized protein</fullName>
    </submittedName>
</protein>
<gene>
    <name evidence="2" type="ORF">H9942_01345</name>
</gene>
<sequence length="68" mass="7664">MSLTGNMDNFPKLCREKETILQRSAQNKKPAKGAMDKPSKNAPHCRGKIWGFLQIVTKGYKKKSPEMA</sequence>
<evidence type="ECO:0000313" key="2">
    <source>
        <dbReference type="EMBL" id="HJB36697.1"/>
    </source>
</evidence>
<comment type="caution">
    <text evidence="2">The sequence shown here is derived from an EMBL/GenBank/DDBJ whole genome shotgun (WGS) entry which is preliminary data.</text>
</comment>